<name>A0A830GXH7_9CREN</name>
<dbReference type="GO" id="GO:0003951">
    <property type="term" value="F:NAD+ kinase activity"/>
    <property type="evidence" value="ECO:0007669"/>
    <property type="project" value="InterPro"/>
</dbReference>
<feature type="region of interest" description="Disordered" evidence="1">
    <location>
        <begin position="292"/>
        <end position="311"/>
    </location>
</feature>
<dbReference type="InterPro" id="IPR036388">
    <property type="entry name" value="WH-like_DNA-bd_sf"/>
</dbReference>
<proteinExistence type="predicted"/>
<gene>
    <name evidence="3" type="ORF">GCM10007981_18840</name>
</gene>
<dbReference type="InterPro" id="IPR011991">
    <property type="entry name" value="ArsR-like_HTH"/>
</dbReference>
<dbReference type="InterPro" id="IPR036390">
    <property type="entry name" value="WH_DNA-bd_sf"/>
</dbReference>
<dbReference type="SUPFAM" id="SSF46785">
    <property type="entry name" value="Winged helix' DNA-binding domain"/>
    <property type="match status" value="1"/>
</dbReference>
<protein>
    <submittedName>
        <fullName evidence="3">ATP-NAD/AcoX kinase</fullName>
    </submittedName>
</protein>
<dbReference type="RefSeq" id="WP_188597141.1">
    <property type="nucleotide sequence ID" value="NZ_BMNL01000004.1"/>
</dbReference>
<dbReference type="OrthoDB" id="350804at2157"/>
<feature type="compositionally biased region" description="Low complexity" evidence="1">
    <location>
        <begin position="294"/>
        <end position="305"/>
    </location>
</feature>
<dbReference type="Gene3D" id="1.10.10.10">
    <property type="entry name" value="Winged helix-like DNA-binding domain superfamily/Winged helix DNA-binding domain"/>
    <property type="match status" value="1"/>
</dbReference>
<dbReference type="SUPFAM" id="SSF111331">
    <property type="entry name" value="NAD kinase/diacylglycerol kinase-like"/>
    <property type="match status" value="1"/>
</dbReference>
<dbReference type="CDD" id="cd00090">
    <property type="entry name" value="HTH_ARSR"/>
    <property type="match status" value="1"/>
</dbReference>
<feature type="domain" description="Transcription regulator TrmB N-terminal" evidence="2">
    <location>
        <begin position="244"/>
        <end position="296"/>
    </location>
</feature>
<reference evidence="3" key="1">
    <citation type="journal article" date="2014" name="Int. J. Syst. Evol. Microbiol.">
        <title>Complete genome sequence of Corynebacterium casei LMG S-19264T (=DSM 44701T), isolated from a smear-ripened cheese.</title>
        <authorList>
            <consortium name="US DOE Joint Genome Institute (JGI-PGF)"/>
            <person name="Walter F."/>
            <person name="Albersmeier A."/>
            <person name="Kalinowski J."/>
            <person name="Ruckert C."/>
        </authorList>
    </citation>
    <scope>NUCLEOTIDE SEQUENCE</scope>
    <source>
        <strain evidence="3">JCM 10088</strain>
    </source>
</reference>
<dbReference type="Pfam" id="PF20143">
    <property type="entry name" value="NAD_kinase_C"/>
    <property type="match status" value="1"/>
</dbReference>
<evidence type="ECO:0000313" key="3">
    <source>
        <dbReference type="EMBL" id="GGP22505.1"/>
    </source>
</evidence>
<keyword evidence="4" id="KW-1185">Reference proteome</keyword>
<dbReference type="Proteomes" id="UP000610960">
    <property type="component" value="Unassembled WGS sequence"/>
</dbReference>
<dbReference type="InterPro" id="IPR017438">
    <property type="entry name" value="ATP-NAD_kinase_N"/>
</dbReference>
<dbReference type="InterPro" id="IPR002831">
    <property type="entry name" value="Tscrpt_reg_TrmB_N"/>
</dbReference>
<dbReference type="InterPro" id="IPR017437">
    <property type="entry name" value="ATP-NAD_kinase_PpnK-typ_C"/>
</dbReference>
<dbReference type="PANTHER" id="PTHR20275:SF0">
    <property type="entry name" value="NAD KINASE"/>
    <property type="match status" value="1"/>
</dbReference>
<keyword evidence="3" id="KW-0808">Transferase</keyword>
<accession>A0A830GXH7</accession>
<dbReference type="GO" id="GO:0006741">
    <property type="term" value="P:NADP+ biosynthetic process"/>
    <property type="evidence" value="ECO:0007669"/>
    <property type="project" value="TreeGrafter"/>
</dbReference>
<evidence type="ECO:0000259" key="2">
    <source>
        <dbReference type="Pfam" id="PF01978"/>
    </source>
</evidence>
<evidence type="ECO:0000256" key="1">
    <source>
        <dbReference type="SAM" id="MobiDB-lite"/>
    </source>
</evidence>
<dbReference type="InterPro" id="IPR016064">
    <property type="entry name" value="NAD/diacylglycerol_kinase_sf"/>
</dbReference>
<comment type="caution">
    <text evidence="3">The sequence shown here is derived from an EMBL/GenBank/DDBJ whole genome shotgun (WGS) entry which is preliminary data.</text>
</comment>
<dbReference type="Gene3D" id="3.40.50.10330">
    <property type="entry name" value="Probable inorganic polyphosphate/atp-NAD kinase, domain 1"/>
    <property type="match status" value="1"/>
</dbReference>
<dbReference type="PANTHER" id="PTHR20275">
    <property type="entry name" value="NAD KINASE"/>
    <property type="match status" value="1"/>
</dbReference>
<dbReference type="GO" id="GO:0019674">
    <property type="term" value="P:NAD+ metabolic process"/>
    <property type="evidence" value="ECO:0007669"/>
    <property type="project" value="InterPro"/>
</dbReference>
<dbReference type="EMBL" id="BMNL01000004">
    <property type="protein sequence ID" value="GGP22505.1"/>
    <property type="molecule type" value="Genomic_DNA"/>
</dbReference>
<dbReference type="AlphaFoldDB" id="A0A830GXH7"/>
<sequence length="311" mass="33732">MILVISGERLRLRGAEVVGLDSLPPPRELSRFDAVGVIGTDRFIIRAIHRLEGVDVPIFTGGRNGYLGSVEPWELEEAVERIVRGDYEVEPLARLRVKGLNLPQAINEVAVFPARSATVMNYSLYIDGEYAWSDSADGVIISTPTGSTAYALSAGGVLLHSRTEAMEVVPVNSVNVNRVPMVVPLSCKVTVGGISSPHRVVVIVDGSVRQAAPADSITVERGDPIRLIRFSASLARYRKKLRLSMDLTPSAKLVYTVLEYEGPLTPSEIARKTAMPPRTVRAALRQLMEKGLVSRSSPARGGSRSTTYSVL</sequence>
<evidence type="ECO:0000313" key="4">
    <source>
        <dbReference type="Proteomes" id="UP000610960"/>
    </source>
</evidence>
<organism evidence="3 4">
    <name type="scientific">Thermocladium modestius</name>
    <dbReference type="NCBI Taxonomy" id="62609"/>
    <lineage>
        <taxon>Archaea</taxon>
        <taxon>Thermoproteota</taxon>
        <taxon>Thermoprotei</taxon>
        <taxon>Thermoproteales</taxon>
        <taxon>Thermoproteaceae</taxon>
        <taxon>Thermocladium</taxon>
    </lineage>
</organism>
<keyword evidence="3" id="KW-0418">Kinase</keyword>
<reference evidence="3" key="2">
    <citation type="submission" date="2020-09" db="EMBL/GenBank/DDBJ databases">
        <authorList>
            <person name="Sun Q."/>
            <person name="Ohkuma M."/>
        </authorList>
    </citation>
    <scope>NUCLEOTIDE SEQUENCE</scope>
    <source>
        <strain evidence="3">JCM 10088</strain>
    </source>
</reference>
<dbReference type="Pfam" id="PF01978">
    <property type="entry name" value="TrmB"/>
    <property type="match status" value="1"/>
</dbReference>
<dbReference type="Gene3D" id="2.60.200.30">
    <property type="entry name" value="Probable inorganic polyphosphate/atp-NAD kinase, domain 2"/>
    <property type="match status" value="1"/>
</dbReference>